<dbReference type="GeneID" id="16045169"/>
<evidence type="ECO:0000313" key="2">
    <source>
        <dbReference type="EMBL" id="AET72633.1"/>
    </source>
</evidence>
<evidence type="ECO:0000313" key="3">
    <source>
        <dbReference type="EMBL" id="AGN33880.1"/>
    </source>
</evidence>
<reference evidence="3 5" key="1">
    <citation type="submission" date="2010-11" db="EMBL/GenBank/DDBJ databases">
        <title>The Genome Sequence of Synechococcus phage S-CAM8 0608BI06.</title>
        <authorList>
            <consortium name="The Broad Institute Genome Sequencing Platform"/>
            <person name="Henn M.R."/>
            <person name="Martiny J."/>
            <person name="Weihe C."/>
            <person name="Levin J."/>
            <person name="Malboeuf C."/>
            <person name="Casali M."/>
            <person name="Russ C."/>
            <person name="Lennon N."/>
            <person name="Chapman S.B."/>
            <person name="Erlich R."/>
            <person name="Young S.K."/>
            <person name="Yandava C."/>
            <person name="Zeng Q."/>
            <person name="Alvarado L."/>
            <person name="Anderson S."/>
            <person name="Berlin A."/>
            <person name="Chen Z."/>
            <person name="Freedman E."/>
            <person name="Gellesch M."/>
            <person name="Goldberg J."/>
            <person name="Green L."/>
            <person name="Griggs A."/>
            <person name="Gujja S."/>
            <person name="Heilman E.R."/>
            <person name="Heiman D."/>
            <person name="Hollinger A."/>
            <person name="Howarth C."/>
            <person name="Larson L."/>
            <person name="Mehta T."/>
            <person name="Pearson M."/>
            <person name="Roberts A."/>
            <person name="Ryan E."/>
            <person name="Saif S."/>
            <person name="Shea T."/>
            <person name="Shenoy N."/>
            <person name="Sisk P."/>
            <person name="Stolte C."/>
            <person name="Sykes S."/>
            <person name="White J."/>
            <person name="Haas B."/>
            <person name="Nusbaum C."/>
            <person name="Birren B."/>
        </authorList>
    </citation>
    <scope>NUCLEOTIDE SEQUENCE [LARGE SCALE GENOMIC DNA]</scope>
    <source>
        <strain evidence="3">S-CAM8 06008BI06</strain>
    </source>
</reference>
<organism evidence="2 7">
    <name type="scientific">Synechococcus phage S-CAM8</name>
    <dbReference type="NCBI Taxonomy" id="754038"/>
    <lineage>
        <taxon>Viruses</taxon>
        <taxon>Duplodnaviria</taxon>
        <taxon>Heunggongvirae</taxon>
        <taxon>Uroviricota</taxon>
        <taxon>Caudoviricetes</taxon>
        <taxon>Pantevenvirales</taxon>
        <taxon>Kyanoviridae</taxon>
        <taxon>Neritesvirus</taxon>
        <taxon>Neritesvirus scam8</taxon>
    </lineage>
</organism>
<dbReference type="OrthoDB" id="34505at10239"/>
<feature type="compositionally biased region" description="Gly residues" evidence="1">
    <location>
        <begin position="95"/>
        <end position="109"/>
    </location>
</feature>
<gene>
    <name evidence="4" type="ORF">P29A0810_036</name>
    <name evidence="3" type="ORF">SXCG_00044</name>
    <name evidence="2" type="ORF">SXFG_00083</name>
</gene>
<dbReference type="KEGG" id="vg:16045169"/>
<dbReference type="EMBL" id="JF974299">
    <property type="protein sequence ID" value="AET72633.1"/>
    <property type="molecule type" value="Genomic_DNA"/>
</dbReference>
<keyword evidence="5" id="KW-1185">Reference proteome</keyword>
<evidence type="ECO:0000313" key="6">
    <source>
        <dbReference type="Proteomes" id="UP000224839"/>
    </source>
</evidence>
<evidence type="ECO:0000313" key="7">
    <source>
        <dbReference type="Proteomes" id="UP000297591"/>
    </source>
</evidence>
<reference evidence="2 7" key="2">
    <citation type="submission" date="2010-12" db="EMBL/GenBank/DDBJ databases">
        <title>The Genome Sequence of Synechococcus phage S-CAM8 0608SB47.</title>
        <authorList>
            <consortium name="The Broad Institute Genome Sequencing Platform"/>
            <person name="Henn M.R."/>
            <person name="Martiny J."/>
            <person name="Weihe C."/>
            <person name="Levin J."/>
            <person name="Malboeuf C."/>
            <person name="Casali M."/>
            <person name="Russ C."/>
            <person name="Lennon N."/>
            <person name="Chapman S.B."/>
            <person name="Erlich R."/>
            <person name="Young S.K."/>
            <person name="Yandava C."/>
            <person name="Zeng Q."/>
            <person name="Alvarado L."/>
            <person name="Anderson S."/>
            <person name="Berlin A."/>
            <person name="Chen Z."/>
            <person name="Freedman E."/>
            <person name="Gellesch M."/>
            <person name="Goldberg J."/>
            <person name="Green L."/>
            <person name="Griggs A."/>
            <person name="Gujja S."/>
            <person name="Heilman E.R."/>
            <person name="Heiman D."/>
            <person name="Hollinger A."/>
            <person name="Howarth C."/>
            <person name="Larson L."/>
            <person name="Mehta T."/>
            <person name="Pearson M."/>
            <person name="Roberts A."/>
            <person name="Ryan E."/>
            <person name="Saif S."/>
            <person name="Shea T."/>
            <person name="Shenoy N."/>
            <person name="Sisk P."/>
            <person name="Stolte C."/>
            <person name="Sykes S."/>
            <person name="White J."/>
            <person name="Haas B."/>
            <person name="Nusbaum C."/>
            <person name="Birren B."/>
        </authorList>
    </citation>
    <scope>NUCLEOTIDE SEQUENCE [LARGE SCALE GENOMIC DNA]</scope>
    <source>
        <strain evidence="2 7">0608SB47</strain>
    </source>
</reference>
<dbReference type="Proteomes" id="UP000224839">
    <property type="component" value="Segment"/>
</dbReference>
<dbReference type="Proteomes" id="UP000297591">
    <property type="component" value="Segment"/>
</dbReference>
<dbReference type="EMBL" id="KU686203">
    <property type="protein sequence ID" value="AOV59972.1"/>
    <property type="molecule type" value="Genomic_DNA"/>
</dbReference>
<reference evidence="4 6" key="3">
    <citation type="journal article" date="2016" name="Virology">
        <title>The genomic content and context of auxiliary metabolic genes in marine cyanomyoviruses.</title>
        <authorList>
            <person name="Crummett L.T."/>
            <person name="Puxty R.J."/>
            <person name="Weihe C."/>
            <person name="Marston M.F."/>
            <person name="Martiny J.B."/>
        </authorList>
    </citation>
    <scope>NUCLEOTIDE SEQUENCE [LARGE SCALE GENOMIC DNA]</scope>
    <source>
        <strain evidence="4">0810PA29</strain>
    </source>
</reference>
<evidence type="ECO:0000313" key="5">
    <source>
        <dbReference type="Proteomes" id="UP000014318"/>
    </source>
</evidence>
<proteinExistence type="predicted"/>
<dbReference type="Proteomes" id="UP000014318">
    <property type="component" value="Segment"/>
</dbReference>
<evidence type="ECO:0000256" key="1">
    <source>
        <dbReference type="SAM" id="MobiDB-lite"/>
    </source>
</evidence>
<feature type="region of interest" description="Disordered" evidence="1">
    <location>
        <begin position="84"/>
        <end position="109"/>
    </location>
</feature>
<evidence type="ECO:0000313" key="4">
    <source>
        <dbReference type="EMBL" id="AOV59972.1"/>
    </source>
</evidence>
<protein>
    <submittedName>
        <fullName evidence="2">Uncharacterized protein</fullName>
    </submittedName>
</protein>
<dbReference type="RefSeq" id="YP_008125573.1">
    <property type="nucleotide sequence ID" value="NC_021530.1"/>
</dbReference>
<accession>G8EXU3</accession>
<name>G8EXU3_9CAUD</name>
<sequence>MKHRYEWVAFDSAVALLRPGAKWNLNHGKFVWEDPRPMPTLDEITQVINKIRDFEESIDYILLPDQLVEDDPAQTSEGVVAGIDAYDPNASSDGGSYGGEAGKGGVAPQ</sequence>
<dbReference type="EMBL" id="HQ634178">
    <property type="protein sequence ID" value="AGN33880.1"/>
    <property type="molecule type" value="Genomic_DNA"/>
</dbReference>